<feature type="region of interest" description="Disordered" evidence="1">
    <location>
        <begin position="123"/>
        <end position="156"/>
    </location>
</feature>
<reference evidence="2" key="1">
    <citation type="submission" date="2014-11" db="EMBL/GenBank/DDBJ databases">
        <title>Molecular phylogeny of cliff fern family Woodsiaceae with morphological implications.</title>
        <authorList>
            <person name="Shao Y.-Z."/>
            <person name="Wei R."/>
            <person name="Zhang X.-C."/>
        </authorList>
    </citation>
    <scope>NUCLEOTIDE SEQUENCE</scope>
</reference>
<accession>A0A0K6SA30</accession>
<feature type="region of interest" description="Disordered" evidence="1">
    <location>
        <begin position="228"/>
        <end position="252"/>
    </location>
</feature>
<dbReference type="AlphaFoldDB" id="A0A0K6SA30"/>
<dbReference type="EMBL" id="CDMZ01004396">
    <property type="protein sequence ID" value="CUC10531.1"/>
    <property type="molecule type" value="Genomic_DNA"/>
</dbReference>
<dbReference type="VEuPathDB" id="CryptoDB:Cvel_9512"/>
<sequence length="691" mass="74110">MLGFTAVKSLGRSLRPFSSSIPPPYQSPSPYSFARDQMETQGERAAKQTGCFFDPALTRPDISAGVGAVLVSAGLPVEVDGHFRAFSAGPCTFHLVDFCPSRPPRPPLTLKVDVEGKEARIILGDGTNMNPPQKITQGDKEDEDQEGNGKGGAASDVLSVEEAAGVAACLRTARLPSPAIPLPVLSQMEPPCPPPISQTTTDDLRPEDVLSAVCERGDLAALRLLSRSGDEENPKSPFGFPQSPLPQFPHGDMLQRGHNALAALRGAARGDSVSTLRWLCEEGEVLLLSVFPDPSVPLSRVAEEAASCGSVGVLQWLILREGGRELLSRVFRITPVSFQGTDRFCWWRRSPPSQRAVDFLRDTGVLKTHEAVYLAAAVDGLCAVPGETLLRSVERETASLTRREGEHLVAMVCASAARGGQVGIVRALLKKLEQGWWGAESDSGSGEMGGPGGGETSVRLRRVVAEGILEGPSPSVVAESLRRCGRGDGGEGEGISIAGLSLSGADFMHAVRSCNLESLEVLKRALGPSVSPSESACEEAARLGSFPCLQWLRCPDGVRGMKTCEKGGDVGGSWGEKEILETEPQTTRATVEGWKEAPWDELTFADSLAAVAEAKRQWFLWSDAEEGGRGVLDRVAIVEWLFRNGCDKDFEQFYVMKDMVTRTDGAFEELRPLLEEWDLAGGGYIPASWGG</sequence>
<feature type="region of interest" description="Disordered" evidence="1">
    <location>
        <begin position="18"/>
        <end position="40"/>
    </location>
</feature>
<name>A0A0K6SA30_9ALVE</name>
<protein>
    <submittedName>
        <fullName evidence="2">Uncharacterized protein</fullName>
    </submittedName>
</protein>
<organism evidence="2">
    <name type="scientific">Chromera velia CCMP2878</name>
    <dbReference type="NCBI Taxonomy" id="1169474"/>
    <lineage>
        <taxon>Eukaryota</taxon>
        <taxon>Sar</taxon>
        <taxon>Alveolata</taxon>
        <taxon>Colpodellida</taxon>
        <taxon>Chromeraceae</taxon>
        <taxon>Chromera</taxon>
    </lineage>
</organism>
<feature type="compositionally biased region" description="Polar residues" evidence="1">
    <location>
        <begin position="127"/>
        <end position="136"/>
    </location>
</feature>
<proteinExistence type="predicted"/>
<evidence type="ECO:0000313" key="2">
    <source>
        <dbReference type="EMBL" id="CUC10531.1"/>
    </source>
</evidence>
<gene>
    <name evidence="2" type="ORF">Cvel_9512.t2.CR2</name>
</gene>
<evidence type="ECO:0000256" key="1">
    <source>
        <dbReference type="SAM" id="MobiDB-lite"/>
    </source>
</evidence>